<dbReference type="AlphaFoldDB" id="K4KI78"/>
<evidence type="ECO:0000256" key="9">
    <source>
        <dbReference type="ARBA" id="ARBA00048126"/>
    </source>
</evidence>
<dbReference type="SUPFAM" id="SSF55021">
    <property type="entry name" value="ACT-like"/>
    <property type="match status" value="1"/>
</dbReference>
<evidence type="ECO:0000256" key="1">
    <source>
        <dbReference type="ARBA" id="ARBA00003800"/>
    </source>
</evidence>
<dbReference type="InterPro" id="IPR006140">
    <property type="entry name" value="D-isomer_DH_NAD-bd"/>
</dbReference>
<comment type="pathway">
    <text evidence="2">Amino-acid biosynthesis; L-serine biosynthesis; L-serine from 3-phospho-D-glycerate: step 1/3.</text>
</comment>
<keyword evidence="14" id="KW-1185">Reference proteome</keyword>
<dbReference type="Proteomes" id="UP000000466">
    <property type="component" value="Chromosome"/>
</dbReference>
<dbReference type="PANTHER" id="PTHR42938:SF47">
    <property type="entry name" value="HYDROXYPYRUVATE REDUCTASE"/>
    <property type="match status" value="1"/>
</dbReference>
<dbReference type="InterPro" id="IPR029752">
    <property type="entry name" value="D-isomer_DH_CS1"/>
</dbReference>
<dbReference type="EC" id="1.1.1.399" evidence="3"/>
<dbReference type="EC" id="1.1.1.95" evidence="4"/>
<organism evidence="13 14">
    <name type="scientific">Simiduia agarivorans (strain DSM 21679 / JCM 13881 / BCRC 17597 / SA1)</name>
    <dbReference type="NCBI Taxonomy" id="1117647"/>
    <lineage>
        <taxon>Bacteria</taxon>
        <taxon>Pseudomonadati</taxon>
        <taxon>Pseudomonadota</taxon>
        <taxon>Gammaproteobacteria</taxon>
        <taxon>Cellvibrionales</taxon>
        <taxon>Cellvibrionaceae</taxon>
        <taxon>Simiduia</taxon>
    </lineage>
</organism>
<dbReference type="InterPro" id="IPR045865">
    <property type="entry name" value="ACT-like_dom_sf"/>
</dbReference>
<protein>
    <recommendedName>
        <fullName evidence="5">D-3-phosphoglycerate dehydrogenase</fullName>
        <ecNumber evidence="3">1.1.1.399</ecNumber>
        <ecNumber evidence="4">1.1.1.95</ecNumber>
    </recommendedName>
    <alternativeName>
        <fullName evidence="8">2-oxoglutarate reductase</fullName>
    </alternativeName>
</protein>
<dbReference type="Gene3D" id="3.30.70.260">
    <property type="match status" value="1"/>
</dbReference>
<dbReference type="RefSeq" id="WP_015046088.1">
    <property type="nucleotide sequence ID" value="NC_018868.3"/>
</dbReference>
<dbReference type="PANTHER" id="PTHR42938">
    <property type="entry name" value="FORMATE DEHYDROGENASE 1"/>
    <property type="match status" value="1"/>
</dbReference>
<dbReference type="STRING" id="1117647.M5M_03530"/>
<feature type="domain" description="ACT" evidence="12">
    <location>
        <begin position="322"/>
        <end position="390"/>
    </location>
</feature>
<dbReference type="UniPathway" id="UPA00135">
    <property type="reaction ID" value="UER00196"/>
</dbReference>
<dbReference type="InterPro" id="IPR006139">
    <property type="entry name" value="D-isomer_2_OHA_DH_cat_dom"/>
</dbReference>
<evidence type="ECO:0000313" key="13">
    <source>
        <dbReference type="EMBL" id="AFU97915.1"/>
    </source>
</evidence>
<evidence type="ECO:0000256" key="6">
    <source>
        <dbReference type="ARBA" id="ARBA00023002"/>
    </source>
</evidence>
<keyword evidence="6 11" id="KW-0560">Oxidoreductase</keyword>
<dbReference type="KEGG" id="saga:M5M_03530"/>
<comment type="catalytic activity">
    <reaction evidence="9">
        <text>(R)-2-hydroxyglutarate + NAD(+) = 2-oxoglutarate + NADH + H(+)</text>
        <dbReference type="Rhea" id="RHEA:49612"/>
        <dbReference type="ChEBI" id="CHEBI:15378"/>
        <dbReference type="ChEBI" id="CHEBI:15801"/>
        <dbReference type="ChEBI" id="CHEBI:16810"/>
        <dbReference type="ChEBI" id="CHEBI:57540"/>
        <dbReference type="ChEBI" id="CHEBI:57945"/>
        <dbReference type="EC" id="1.1.1.399"/>
    </reaction>
</comment>
<dbReference type="eggNOG" id="COG0111">
    <property type="taxonomic scope" value="Bacteria"/>
</dbReference>
<evidence type="ECO:0000256" key="3">
    <source>
        <dbReference type="ARBA" id="ARBA00013001"/>
    </source>
</evidence>
<keyword evidence="7" id="KW-0520">NAD</keyword>
<dbReference type="GO" id="GO:0051287">
    <property type="term" value="F:NAD binding"/>
    <property type="evidence" value="ECO:0007669"/>
    <property type="project" value="InterPro"/>
</dbReference>
<dbReference type="Gene3D" id="3.40.50.720">
    <property type="entry name" value="NAD(P)-binding Rossmann-like Domain"/>
    <property type="match status" value="2"/>
</dbReference>
<name>K4KI78_SIMAS</name>
<gene>
    <name evidence="13" type="ordered locus">M5M_03530</name>
</gene>
<evidence type="ECO:0000256" key="11">
    <source>
        <dbReference type="RuleBase" id="RU003719"/>
    </source>
</evidence>
<dbReference type="CDD" id="cd12174">
    <property type="entry name" value="PGDH_like_3"/>
    <property type="match status" value="1"/>
</dbReference>
<reference evidence="13 14" key="1">
    <citation type="journal article" date="2013" name="Genome Announc.">
        <title>Complete genome sequence of Simiduia agarivorans SA1(T), a marine bacterium able to degrade a variety of polysaccharides.</title>
        <authorList>
            <person name="Lin S.Y."/>
            <person name="Shieh W.Y."/>
            <person name="Chen J.S."/>
            <person name="Tang S.L."/>
        </authorList>
    </citation>
    <scope>NUCLEOTIDE SEQUENCE [LARGE SCALE GENOMIC DNA]</scope>
    <source>
        <strain evidence="14">DSM 21679 / JCM 13881 / BCRC 17597 / SA1</strain>
    </source>
</reference>
<comment type="catalytic activity">
    <reaction evidence="10">
        <text>(2R)-3-phosphoglycerate + NAD(+) = 3-phosphooxypyruvate + NADH + H(+)</text>
        <dbReference type="Rhea" id="RHEA:12641"/>
        <dbReference type="ChEBI" id="CHEBI:15378"/>
        <dbReference type="ChEBI" id="CHEBI:18110"/>
        <dbReference type="ChEBI" id="CHEBI:57540"/>
        <dbReference type="ChEBI" id="CHEBI:57945"/>
        <dbReference type="ChEBI" id="CHEBI:58272"/>
        <dbReference type="EC" id="1.1.1.95"/>
    </reaction>
</comment>
<evidence type="ECO:0000256" key="10">
    <source>
        <dbReference type="ARBA" id="ARBA00048731"/>
    </source>
</evidence>
<dbReference type="Pfam" id="PF02826">
    <property type="entry name" value="2-Hacid_dh_C"/>
    <property type="match status" value="1"/>
</dbReference>
<comment type="similarity">
    <text evidence="11">Belongs to the D-isomer specific 2-hydroxyacid dehydrogenase family.</text>
</comment>
<dbReference type="SUPFAM" id="SSF52283">
    <property type="entry name" value="Formate/glycerate dehydrogenase catalytic domain-like"/>
    <property type="match status" value="1"/>
</dbReference>
<sequence>MGFSIKTYNQIAERGLARLAQQDILCVESLDRADAILLRSEKLHGVDFPPSVRAIARAGAGVNNIPVELCSARGIAVFNTPGANANAVKELVICSLLLSSRGILPGIQFAREQAVDDRAALHALMEKQKKQFAGNELFGKTLGIVGLGAIGSMVAEVALGLGMKVVGYDPALSVEAAWRLPNQVERMEGLNNLLSVSDYVTLHVPAIEATLNLINADNLPAFKPGAVLVNFAREAIVDYKAVLNALDSGPIRHYICDFPEPAFRNRQDVTAMPHIGASTQEAEENCAVMAAEQLADYLLNGNIKNAVNLPEVSMPRVPNTRRLTFINDNVAGVLGQVLSVLAEQSFNVVDMMNKSHGDVAYNIIDMEGDVPENIEFLIGQIEHVTSVRLI</sequence>
<dbReference type="GO" id="GO:0004617">
    <property type="term" value="F:phosphoglycerate dehydrogenase activity"/>
    <property type="evidence" value="ECO:0007669"/>
    <property type="project" value="UniProtKB-EC"/>
</dbReference>
<evidence type="ECO:0000256" key="4">
    <source>
        <dbReference type="ARBA" id="ARBA00013143"/>
    </source>
</evidence>
<dbReference type="SUPFAM" id="SSF51735">
    <property type="entry name" value="NAD(P)-binding Rossmann-fold domains"/>
    <property type="match status" value="1"/>
</dbReference>
<dbReference type="PROSITE" id="PS51671">
    <property type="entry name" value="ACT"/>
    <property type="match status" value="1"/>
</dbReference>
<evidence type="ECO:0000256" key="5">
    <source>
        <dbReference type="ARBA" id="ARBA00021582"/>
    </source>
</evidence>
<dbReference type="Pfam" id="PF00389">
    <property type="entry name" value="2-Hacid_dh"/>
    <property type="match status" value="1"/>
</dbReference>
<dbReference type="InterPro" id="IPR036291">
    <property type="entry name" value="NAD(P)-bd_dom_sf"/>
</dbReference>
<evidence type="ECO:0000313" key="14">
    <source>
        <dbReference type="Proteomes" id="UP000000466"/>
    </source>
</evidence>
<dbReference type="EMBL" id="CP003746">
    <property type="protein sequence ID" value="AFU97915.1"/>
    <property type="molecule type" value="Genomic_DNA"/>
</dbReference>
<comment type="function">
    <text evidence="1">Catalyzes the reversible oxidation of 3-phospho-D-glycerate to 3-phosphonooxypyruvate, the first step of the phosphorylated L-serine biosynthesis pathway. Also catalyzes the reversible oxidation of 2-hydroxyglutarate to 2-oxoglutarate.</text>
</comment>
<dbReference type="PROSITE" id="PS00065">
    <property type="entry name" value="D_2_HYDROXYACID_DH_1"/>
    <property type="match status" value="1"/>
</dbReference>
<evidence type="ECO:0000256" key="7">
    <source>
        <dbReference type="ARBA" id="ARBA00023027"/>
    </source>
</evidence>
<dbReference type="HOGENOM" id="CLU_019796_9_0_6"/>
<dbReference type="InterPro" id="IPR002912">
    <property type="entry name" value="ACT_dom"/>
</dbReference>
<proteinExistence type="inferred from homology"/>
<accession>K4KI78</accession>
<dbReference type="OrthoDB" id="9805416at2"/>
<evidence type="ECO:0000256" key="2">
    <source>
        <dbReference type="ARBA" id="ARBA00005216"/>
    </source>
</evidence>
<evidence type="ECO:0000259" key="12">
    <source>
        <dbReference type="PROSITE" id="PS51671"/>
    </source>
</evidence>
<evidence type="ECO:0000256" key="8">
    <source>
        <dbReference type="ARBA" id="ARBA00030455"/>
    </source>
</evidence>